<feature type="domain" description="Cupin type-2" evidence="2">
    <location>
        <begin position="177"/>
        <end position="244"/>
    </location>
</feature>
<dbReference type="PANTHER" id="PTHR35848:SF6">
    <property type="entry name" value="CUPIN TYPE-2 DOMAIN-CONTAINING PROTEIN"/>
    <property type="match status" value="1"/>
</dbReference>
<gene>
    <name evidence="3" type="ORF">BN000_00787</name>
</gene>
<dbReference type="Gene3D" id="2.60.120.10">
    <property type="entry name" value="Jelly Rolls"/>
    <property type="match status" value="2"/>
</dbReference>
<evidence type="ECO:0000259" key="2">
    <source>
        <dbReference type="Pfam" id="PF07883"/>
    </source>
</evidence>
<dbReference type="RefSeq" id="WP_090418577.1">
    <property type="nucleotide sequence ID" value="NZ_CTEC01000001.1"/>
</dbReference>
<dbReference type="SUPFAM" id="SSF51182">
    <property type="entry name" value="RmlC-like cupins"/>
    <property type="match status" value="1"/>
</dbReference>
<proteinExistence type="predicted"/>
<dbReference type="InterPro" id="IPR051610">
    <property type="entry name" value="GPI/OXD"/>
</dbReference>
<keyword evidence="4" id="KW-1185">Reference proteome</keyword>
<evidence type="ECO:0000313" key="3">
    <source>
        <dbReference type="EMBL" id="CQD04297.1"/>
    </source>
</evidence>
<keyword evidence="1" id="KW-0479">Metal-binding</keyword>
<dbReference type="PANTHER" id="PTHR35848">
    <property type="entry name" value="OXALATE-BINDING PROTEIN"/>
    <property type="match status" value="1"/>
</dbReference>
<dbReference type="GO" id="GO:0046872">
    <property type="term" value="F:metal ion binding"/>
    <property type="evidence" value="ECO:0007669"/>
    <property type="project" value="UniProtKB-KW"/>
</dbReference>
<dbReference type="Proteomes" id="UP000199601">
    <property type="component" value="Unassembled WGS sequence"/>
</dbReference>
<dbReference type="EMBL" id="CTEC01000001">
    <property type="protein sequence ID" value="CQD04297.1"/>
    <property type="molecule type" value="Genomic_DNA"/>
</dbReference>
<feature type="domain" description="Cupin type-2" evidence="2">
    <location>
        <begin position="54"/>
        <end position="121"/>
    </location>
</feature>
<dbReference type="InterPro" id="IPR011051">
    <property type="entry name" value="RmlC_Cupin_sf"/>
</dbReference>
<dbReference type="InterPro" id="IPR014710">
    <property type="entry name" value="RmlC-like_jellyroll"/>
</dbReference>
<dbReference type="Pfam" id="PF07883">
    <property type="entry name" value="Cupin_2"/>
    <property type="match status" value="2"/>
</dbReference>
<evidence type="ECO:0000256" key="1">
    <source>
        <dbReference type="ARBA" id="ARBA00022723"/>
    </source>
</evidence>
<dbReference type="InterPro" id="IPR013096">
    <property type="entry name" value="Cupin_2"/>
</dbReference>
<accession>A0A0U1CY17</accession>
<evidence type="ECO:0000313" key="4">
    <source>
        <dbReference type="Proteomes" id="UP000199601"/>
    </source>
</evidence>
<dbReference type="AlphaFoldDB" id="A0A0U1CY17"/>
<organism evidence="3 4">
    <name type="scientific">Mycobacterium europaeum</name>
    <dbReference type="NCBI Taxonomy" id="761804"/>
    <lineage>
        <taxon>Bacteria</taxon>
        <taxon>Bacillati</taxon>
        <taxon>Actinomycetota</taxon>
        <taxon>Actinomycetes</taxon>
        <taxon>Mycobacteriales</taxon>
        <taxon>Mycobacteriaceae</taxon>
        <taxon>Mycobacterium</taxon>
        <taxon>Mycobacterium simiae complex</taxon>
    </lineage>
</organism>
<reference evidence="4" key="1">
    <citation type="submission" date="2015-03" db="EMBL/GenBank/DDBJ databases">
        <authorList>
            <person name="Urmite Genomes"/>
        </authorList>
    </citation>
    <scope>NUCLEOTIDE SEQUENCE [LARGE SCALE GENOMIC DNA]</scope>
    <source>
        <strain evidence="4">CSUR P1344</strain>
    </source>
</reference>
<sequence length="250" mass="26883">MTALSTAYSGYGPIINDTSGLATTIRQIGGTGTARWKQLAYGAHLQGEWNTVEHVTLLPGAGVGEHVHLRTEEIYYVLSGVATMQVNGRTHQVHAGDLITTPIGGRHSIKNTGEEDMVFFVAEVFPGEGPSADPMFIPMADRMRTVDGFRDSPQPVHLSRVMLTEIFTGPWRAFSEVRLEPQARLGDYSLPECAEVIFVLDGSAAITVEDETYDGGPGLCVGLPAGATRRISNVSGQDELRLISTEVAVA</sequence>
<protein>
    <recommendedName>
        <fullName evidence="2">Cupin type-2 domain-containing protein</fullName>
    </recommendedName>
</protein>
<name>A0A0U1CY17_9MYCO</name>